<evidence type="ECO:0000313" key="3">
    <source>
        <dbReference type="EMBL" id="GLD64786.1"/>
    </source>
</evidence>
<dbReference type="AlphaFoldDB" id="A0AAD3RDS1"/>
<name>A0AAD3RDS1_LATJO</name>
<feature type="compositionally biased region" description="Basic residues" evidence="2">
    <location>
        <begin position="1"/>
        <end position="11"/>
    </location>
</feature>
<evidence type="ECO:0000313" key="4">
    <source>
        <dbReference type="Proteomes" id="UP001279410"/>
    </source>
</evidence>
<accession>A0AAD3RDS1</accession>
<keyword evidence="1" id="KW-0175">Coiled coil</keyword>
<dbReference type="Proteomes" id="UP001279410">
    <property type="component" value="Unassembled WGS sequence"/>
</dbReference>
<reference evidence="3" key="1">
    <citation type="submission" date="2022-08" db="EMBL/GenBank/DDBJ databases">
        <title>Genome sequencing of akame (Lates japonicus).</title>
        <authorList>
            <person name="Hashiguchi Y."/>
            <person name="Takahashi H."/>
        </authorList>
    </citation>
    <scope>NUCLEOTIDE SEQUENCE</scope>
    <source>
        <strain evidence="3">Kochi</strain>
    </source>
</reference>
<keyword evidence="4" id="KW-1185">Reference proteome</keyword>
<gene>
    <name evidence="3" type="ORF">AKAME5_001630500</name>
</gene>
<dbReference type="EMBL" id="BRZM01000071">
    <property type="protein sequence ID" value="GLD64786.1"/>
    <property type="molecule type" value="Genomic_DNA"/>
</dbReference>
<protein>
    <submittedName>
        <fullName evidence="3">Myosin-11-like protein</fullName>
    </submittedName>
</protein>
<evidence type="ECO:0000256" key="1">
    <source>
        <dbReference type="SAM" id="Coils"/>
    </source>
</evidence>
<sequence>MEARQKAKNRNSKTISLEAPRKENGEKWLQAETNNRLKRQSLTTEVQALREELQATRRKLHVSESQLDQCRSQLKQLALDNTQLLDDNDRKARKLAKSQAAHIQQLSDLAESHAKSLEELKQEHQDVISFKQSDFDERLALQKKALKELAAKSKSEVSKLKEQLRQMEEANNNVMEKLQKELIVKEKSIEEERKYREADRQNNRVTCKGLEQKIQEQAKVITALKDKDDLTRRVSKLEDTIKQKDAVIKNKDKEIASLRVEKKGVMEELQDQRQKTASLTEMVKNLKENNQKLKDELRIEHAKLKSTTDELNKSRQANGNLTEHVGHLTSKVKASELELTKLSGEVEDMAMYVLLVKEDIESVISVIDEPNKLINRVINFKRRYIDNEENVQMDEITRHAAGHELKNLKSENETLKKALKTCSREKQRLVEEVDKMYKAKCEMESYYIQMINKKKMEEQMGSKPMRPARLVPISSKSKATPSRSQFNSSARNVLPTIGREN</sequence>
<organism evidence="3 4">
    <name type="scientific">Lates japonicus</name>
    <name type="common">Japanese lates</name>
    <dbReference type="NCBI Taxonomy" id="270547"/>
    <lineage>
        <taxon>Eukaryota</taxon>
        <taxon>Metazoa</taxon>
        <taxon>Chordata</taxon>
        <taxon>Craniata</taxon>
        <taxon>Vertebrata</taxon>
        <taxon>Euteleostomi</taxon>
        <taxon>Actinopterygii</taxon>
        <taxon>Neopterygii</taxon>
        <taxon>Teleostei</taxon>
        <taxon>Neoteleostei</taxon>
        <taxon>Acanthomorphata</taxon>
        <taxon>Carangaria</taxon>
        <taxon>Carangaria incertae sedis</taxon>
        <taxon>Centropomidae</taxon>
        <taxon>Lates</taxon>
    </lineage>
</organism>
<evidence type="ECO:0000256" key="2">
    <source>
        <dbReference type="SAM" id="MobiDB-lite"/>
    </source>
</evidence>
<feature type="region of interest" description="Disordered" evidence="2">
    <location>
        <begin position="1"/>
        <end position="33"/>
    </location>
</feature>
<comment type="caution">
    <text evidence="3">The sequence shown here is derived from an EMBL/GenBank/DDBJ whole genome shotgun (WGS) entry which is preliminary data.</text>
</comment>
<feature type="coiled-coil region" evidence="1">
    <location>
        <begin position="398"/>
        <end position="432"/>
    </location>
</feature>
<proteinExistence type="predicted"/>
<feature type="compositionally biased region" description="Polar residues" evidence="2">
    <location>
        <begin position="474"/>
        <end position="491"/>
    </location>
</feature>
<feature type="coiled-coil region" evidence="1">
    <location>
        <begin position="39"/>
        <end position="314"/>
    </location>
</feature>
<feature type="region of interest" description="Disordered" evidence="2">
    <location>
        <begin position="459"/>
        <end position="501"/>
    </location>
</feature>